<accession>A0ABQ9X577</accession>
<organism evidence="1 2">
    <name type="scientific">Blattamonas nauphoetae</name>
    <dbReference type="NCBI Taxonomy" id="2049346"/>
    <lineage>
        <taxon>Eukaryota</taxon>
        <taxon>Metamonada</taxon>
        <taxon>Preaxostyla</taxon>
        <taxon>Oxymonadida</taxon>
        <taxon>Blattamonas</taxon>
    </lineage>
</organism>
<dbReference type="EMBL" id="JARBJD010000215">
    <property type="protein sequence ID" value="KAK2946934.1"/>
    <property type="molecule type" value="Genomic_DNA"/>
</dbReference>
<proteinExistence type="predicted"/>
<dbReference type="Proteomes" id="UP001281761">
    <property type="component" value="Unassembled WGS sequence"/>
</dbReference>
<comment type="caution">
    <text evidence="1">The sequence shown here is derived from an EMBL/GenBank/DDBJ whole genome shotgun (WGS) entry which is preliminary data.</text>
</comment>
<gene>
    <name evidence="1" type="ORF">BLNAU_18158</name>
</gene>
<sequence length="739" mass="85968">MNLTPIEVNHASRFLKYACKDIKYRGHPHDILLETIFPNETERQTSLVSSLINLLSLPSDTLRTDVLSFFDIGLSQLTYKFSVTVTNTRLTPKLFSVLKPQEIPLCDATMTFHRHLTSILDELFHNSPPEALFICFMNDYYPSHKKEPIFKIIESIFQPFCTYLRYLVTAPVCTTDHCSGYALLSNMRQFDPVIIKDYARSSSPEISRFFGEIRKDMMAEMVPMLGLSSTSEAEHYLNYRQKDVMNIPCWMEAFECLLARVSEGRQLSDFGADAVMNFLLQIPKEIHLVFWSDGTFTLKMEVPPKCHMLDAYGLTKRDKIISSPKLDSNSLWKLFTPSHRHQAAIVLAAFHNFMEHLDNATFLKHVWNSWFPSFVNAISPSTLPFTADFIRLLTNLITVLNDHLTKIRRFECQNDRSMTDQLRSNLDETYHAFYKQTKDYVIHLSHHPFTLKDFRQDTILEFLNKTYLHDFEDSLSKPYRDGVRQEMDASTLASSSPPFILTSELVCGHTDAEIIEIIDRIVALLESDSYTLQLTFDEWDDVDLETIGIVIRTINENRLSIASVSNGLHTLIQNFVFQSLPQIHHSAARLCQSQLERLIASTIDILVEYFLQPIPYESSIRWILKKRFIVFSKLCDQRVIAQCFSRTGFFSRIVADLFNQRFASSYHLFSLIIDRPFYSDVTKEDQFLLRRTVPNFLEEGWQDSLDYRFVQKDFSHHDDQPQIRHMMQFFGANMNEVKR</sequence>
<evidence type="ECO:0000313" key="2">
    <source>
        <dbReference type="Proteomes" id="UP001281761"/>
    </source>
</evidence>
<name>A0ABQ9X577_9EUKA</name>
<evidence type="ECO:0000313" key="1">
    <source>
        <dbReference type="EMBL" id="KAK2946934.1"/>
    </source>
</evidence>
<protein>
    <submittedName>
        <fullName evidence="1">Uncharacterized protein</fullName>
    </submittedName>
</protein>
<keyword evidence="2" id="KW-1185">Reference proteome</keyword>
<reference evidence="1 2" key="1">
    <citation type="journal article" date="2022" name="bioRxiv">
        <title>Genomics of Preaxostyla Flagellates Illuminates Evolutionary Transitions and the Path Towards Mitochondrial Loss.</title>
        <authorList>
            <person name="Novak L.V.F."/>
            <person name="Treitli S.C."/>
            <person name="Pyrih J."/>
            <person name="Halakuc P."/>
            <person name="Pipaliya S.V."/>
            <person name="Vacek V."/>
            <person name="Brzon O."/>
            <person name="Soukal P."/>
            <person name="Eme L."/>
            <person name="Dacks J.B."/>
            <person name="Karnkowska A."/>
            <person name="Elias M."/>
            <person name="Hampl V."/>
        </authorList>
    </citation>
    <scope>NUCLEOTIDE SEQUENCE [LARGE SCALE GENOMIC DNA]</scope>
    <source>
        <strain evidence="1">NAU3</strain>
        <tissue evidence="1">Gut</tissue>
    </source>
</reference>